<keyword evidence="1" id="KW-1133">Transmembrane helix</keyword>
<protein>
    <submittedName>
        <fullName evidence="3">Unannotated protein</fullName>
    </submittedName>
</protein>
<evidence type="ECO:0000256" key="1">
    <source>
        <dbReference type="SAM" id="Phobius"/>
    </source>
</evidence>
<feature type="domain" description="AB hydrolase-1" evidence="2">
    <location>
        <begin position="22"/>
        <end position="221"/>
    </location>
</feature>
<keyword evidence="1" id="KW-0472">Membrane</keyword>
<accession>A0A6J7EZJ7</accession>
<organism evidence="3">
    <name type="scientific">freshwater metagenome</name>
    <dbReference type="NCBI Taxonomy" id="449393"/>
    <lineage>
        <taxon>unclassified sequences</taxon>
        <taxon>metagenomes</taxon>
        <taxon>ecological metagenomes</taxon>
    </lineage>
</organism>
<reference evidence="3" key="1">
    <citation type="submission" date="2020-05" db="EMBL/GenBank/DDBJ databases">
        <authorList>
            <person name="Chiriac C."/>
            <person name="Salcher M."/>
            <person name="Ghai R."/>
            <person name="Kavagutti S V."/>
        </authorList>
    </citation>
    <scope>NUCLEOTIDE SEQUENCE</scope>
</reference>
<gene>
    <name evidence="3" type="ORF">UFOPK3402_01763</name>
</gene>
<name>A0A6J7EZJ7_9ZZZZ</name>
<evidence type="ECO:0000259" key="2">
    <source>
        <dbReference type="Pfam" id="PF12697"/>
    </source>
</evidence>
<dbReference type="InterPro" id="IPR017208">
    <property type="entry name" value="UCP037442_abhydr"/>
</dbReference>
<dbReference type="InterPro" id="IPR000073">
    <property type="entry name" value="AB_hydrolase_1"/>
</dbReference>
<dbReference type="EMBL" id="CAFBLS010000272">
    <property type="protein sequence ID" value="CAB4885489.1"/>
    <property type="molecule type" value="Genomic_DNA"/>
</dbReference>
<dbReference type="InterPro" id="IPR029058">
    <property type="entry name" value="AB_hydrolase_fold"/>
</dbReference>
<dbReference type="SUPFAM" id="SSF53474">
    <property type="entry name" value="alpha/beta-Hydrolases"/>
    <property type="match status" value="1"/>
</dbReference>
<dbReference type="Pfam" id="PF12697">
    <property type="entry name" value="Abhydrolase_6"/>
    <property type="match status" value="1"/>
</dbReference>
<keyword evidence="1" id="KW-0812">Transmembrane</keyword>
<evidence type="ECO:0000313" key="3">
    <source>
        <dbReference type="EMBL" id="CAB4885489.1"/>
    </source>
</evidence>
<dbReference type="Gene3D" id="3.40.50.1820">
    <property type="entry name" value="alpha/beta hydrolase"/>
    <property type="match status" value="1"/>
</dbReference>
<feature type="transmembrane region" description="Helical" evidence="1">
    <location>
        <begin position="138"/>
        <end position="156"/>
    </location>
</feature>
<proteinExistence type="predicted"/>
<dbReference type="AlphaFoldDB" id="A0A6J7EZJ7"/>
<dbReference type="PIRSF" id="PIRSF037442">
    <property type="entry name" value="UCP037442_abhydr"/>
    <property type="match status" value="1"/>
</dbReference>
<sequence length="271" mass="29879">MDGVQLAARRFPVDGATARIVVAGATGVPQGFYAAFATYAQARGYDVITFDYRGIGRSAPASLRGFEVDYRDWARLDLAGVVEHFASDIPLHIVAHSYGGHALGLLPDPSLVSTMHAFGSGSGWHGWMPRTERIRVALLWNVVGPVVVTSMGYLAWKRLGFGEDLPLGVYRQWKHWCRFPGYWFDDPEIGAQMDALFARVQLPITAVNSIDDRWASPAARDALFPHYVNCPLTTRDVHPGEIGRSGIGHMGYFRRGSESLWSAALDDLDQS</sequence>